<evidence type="ECO:0000313" key="1">
    <source>
        <dbReference type="EMBL" id="KAG8237257.1"/>
    </source>
</evidence>
<name>A0A8K0KLH4_LADFU</name>
<accession>A0A8K0KLH4</accession>
<evidence type="ECO:0000313" key="2">
    <source>
        <dbReference type="Proteomes" id="UP000792457"/>
    </source>
</evidence>
<dbReference type="Proteomes" id="UP000792457">
    <property type="component" value="Unassembled WGS sequence"/>
</dbReference>
<reference evidence="1" key="2">
    <citation type="submission" date="2017-10" db="EMBL/GenBank/DDBJ databases">
        <title>Ladona fulva Genome sequencing and assembly.</title>
        <authorList>
            <person name="Murali S."/>
            <person name="Richards S."/>
            <person name="Bandaranaike D."/>
            <person name="Bellair M."/>
            <person name="Blankenburg K."/>
            <person name="Chao H."/>
            <person name="Dinh H."/>
            <person name="Doddapaneni H."/>
            <person name="Dugan-Rocha S."/>
            <person name="Elkadiri S."/>
            <person name="Gnanaolivu R."/>
            <person name="Hernandez B."/>
            <person name="Skinner E."/>
            <person name="Javaid M."/>
            <person name="Lee S."/>
            <person name="Li M."/>
            <person name="Ming W."/>
            <person name="Munidasa M."/>
            <person name="Muniz J."/>
            <person name="Nguyen L."/>
            <person name="Hughes D."/>
            <person name="Osuji N."/>
            <person name="Pu L.-L."/>
            <person name="Puazo M."/>
            <person name="Qu C."/>
            <person name="Quiroz J."/>
            <person name="Raj R."/>
            <person name="Weissenberger G."/>
            <person name="Xin Y."/>
            <person name="Zou X."/>
            <person name="Han Y."/>
            <person name="Worley K."/>
            <person name="Muzny D."/>
            <person name="Gibbs R."/>
        </authorList>
    </citation>
    <scope>NUCLEOTIDE SEQUENCE</scope>
    <source>
        <strain evidence="1">Sampled in the wild</strain>
    </source>
</reference>
<comment type="caution">
    <text evidence="1">The sequence shown here is derived from an EMBL/GenBank/DDBJ whole genome shotgun (WGS) entry which is preliminary data.</text>
</comment>
<organism evidence="1 2">
    <name type="scientific">Ladona fulva</name>
    <name type="common">Scarce chaser dragonfly</name>
    <name type="synonym">Libellula fulva</name>
    <dbReference type="NCBI Taxonomy" id="123851"/>
    <lineage>
        <taxon>Eukaryota</taxon>
        <taxon>Metazoa</taxon>
        <taxon>Ecdysozoa</taxon>
        <taxon>Arthropoda</taxon>
        <taxon>Hexapoda</taxon>
        <taxon>Insecta</taxon>
        <taxon>Pterygota</taxon>
        <taxon>Palaeoptera</taxon>
        <taxon>Odonata</taxon>
        <taxon>Epiprocta</taxon>
        <taxon>Anisoptera</taxon>
        <taxon>Libelluloidea</taxon>
        <taxon>Libellulidae</taxon>
        <taxon>Ladona</taxon>
    </lineage>
</organism>
<reference evidence="1" key="1">
    <citation type="submission" date="2013-04" db="EMBL/GenBank/DDBJ databases">
        <authorList>
            <person name="Qu J."/>
            <person name="Murali S.C."/>
            <person name="Bandaranaike D."/>
            <person name="Bellair M."/>
            <person name="Blankenburg K."/>
            <person name="Chao H."/>
            <person name="Dinh H."/>
            <person name="Doddapaneni H."/>
            <person name="Downs B."/>
            <person name="Dugan-Rocha S."/>
            <person name="Elkadiri S."/>
            <person name="Gnanaolivu R.D."/>
            <person name="Hernandez B."/>
            <person name="Javaid M."/>
            <person name="Jayaseelan J.C."/>
            <person name="Lee S."/>
            <person name="Li M."/>
            <person name="Ming W."/>
            <person name="Munidasa M."/>
            <person name="Muniz J."/>
            <person name="Nguyen L."/>
            <person name="Ongeri F."/>
            <person name="Osuji N."/>
            <person name="Pu L.-L."/>
            <person name="Puazo M."/>
            <person name="Qu C."/>
            <person name="Quiroz J."/>
            <person name="Raj R."/>
            <person name="Weissenberger G."/>
            <person name="Xin Y."/>
            <person name="Zou X."/>
            <person name="Han Y."/>
            <person name="Richards S."/>
            <person name="Worley K."/>
            <person name="Muzny D."/>
            <person name="Gibbs R."/>
        </authorList>
    </citation>
    <scope>NUCLEOTIDE SEQUENCE</scope>
    <source>
        <strain evidence="1">Sampled in the wild</strain>
    </source>
</reference>
<dbReference type="EMBL" id="KZ309141">
    <property type="protein sequence ID" value="KAG8237257.1"/>
    <property type="molecule type" value="Genomic_DNA"/>
</dbReference>
<dbReference type="AlphaFoldDB" id="A0A8K0KLH4"/>
<dbReference type="OrthoDB" id="6509539at2759"/>
<gene>
    <name evidence="1" type="ORF">J437_LFUL011287</name>
</gene>
<proteinExistence type="predicted"/>
<protein>
    <submittedName>
        <fullName evidence="1">Uncharacterized protein</fullName>
    </submittedName>
</protein>
<keyword evidence="2" id="KW-1185">Reference proteome</keyword>
<sequence length="215" mass="24280">MDVVTSIINFIRVASLQHRFSKHCWKTPKIKQSISSCMQKSNGSAELPGANGELFCQPIHHEATDTTTAIARIIASEVENLELEITKHQAQLVGLSTGLKIPRGRGSRFVTLHTGSARGFVKGSKLVYLAKKRSGDYHDEMDSTRWFGASLEPKRHIASNNISFLTKEMSSLIDNAFTQISEENWASYERHTQKVEEEMWKDDELKMMWNHSLSG</sequence>